<feature type="non-terminal residue" evidence="1">
    <location>
        <position position="1"/>
    </location>
</feature>
<reference evidence="1 2" key="1">
    <citation type="journal article" date="2019" name="Nat. Ecol. Evol.">
        <title>Megaphylogeny resolves global patterns of mushroom evolution.</title>
        <authorList>
            <person name="Varga T."/>
            <person name="Krizsan K."/>
            <person name="Foldi C."/>
            <person name="Dima B."/>
            <person name="Sanchez-Garcia M."/>
            <person name="Sanchez-Ramirez S."/>
            <person name="Szollosi G.J."/>
            <person name="Szarkandi J.G."/>
            <person name="Papp V."/>
            <person name="Albert L."/>
            <person name="Andreopoulos W."/>
            <person name="Angelini C."/>
            <person name="Antonin V."/>
            <person name="Barry K.W."/>
            <person name="Bougher N.L."/>
            <person name="Buchanan P."/>
            <person name="Buyck B."/>
            <person name="Bense V."/>
            <person name="Catcheside P."/>
            <person name="Chovatia M."/>
            <person name="Cooper J."/>
            <person name="Damon W."/>
            <person name="Desjardin D."/>
            <person name="Finy P."/>
            <person name="Geml J."/>
            <person name="Haridas S."/>
            <person name="Hughes K."/>
            <person name="Justo A."/>
            <person name="Karasinski D."/>
            <person name="Kautmanova I."/>
            <person name="Kiss B."/>
            <person name="Kocsube S."/>
            <person name="Kotiranta H."/>
            <person name="LaButti K.M."/>
            <person name="Lechner B.E."/>
            <person name="Liimatainen K."/>
            <person name="Lipzen A."/>
            <person name="Lukacs Z."/>
            <person name="Mihaltcheva S."/>
            <person name="Morgado L.N."/>
            <person name="Niskanen T."/>
            <person name="Noordeloos M.E."/>
            <person name="Ohm R.A."/>
            <person name="Ortiz-Santana B."/>
            <person name="Ovrebo C."/>
            <person name="Racz N."/>
            <person name="Riley R."/>
            <person name="Savchenko A."/>
            <person name="Shiryaev A."/>
            <person name="Soop K."/>
            <person name="Spirin V."/>
            <person name="Szebenyi C."/>
            <person name="Tomsovsky M."/>
            <person name="Tulloss R.E."/>
            <person name="Uehling J."/>
            <person name="Grigoriev I.V."/>
            <person name="Vagvolgyi C."/>
            <person name="Papp T."/>
            <person name="Martin F.M."/>
            <person name="Miettinen O."/>
            <person name="Hibbett D.S."/>
            <person name="Nagy L.G."/>
        </authorList>
    </citation>
    <scope>NUCLEOTIDE SEQUENCE [LARGE SCALE GENOMIC DNA]</scope>
    <source>
        <strain evidence="1 2">CBS 121175</strain>
    </source>
</reference>
<proteinExistence type="predicted"/>
<sequence>SLDSNCGAFSSRFLIKCKRTRRRLSLTLHHNSYCFLKFLTNLMPFFNKSRWTNISGAAFLDVKRDLHVHSHFHFYGQQVPTGTPAGVLPKSDSLFEEDSRTQMQEELEDESGTGLARPYDPVLPARASTHCVSQCETIHNERCEEMYTPESCFPFSTVMRGVSAILRYVLNLDLIPPNCRWASRFSKRTAPRTWTQVPGASCQGLASGLVNASTVSWDSYTNSALLQVLEYMGGGDLLNLLPEEINKANLVLRQ</sequence>
<dbReference type="AlphaFoldDB" id="A0A5C3KHH5"/>
<accession>A0A5C3KHH5</accession>
<organism evidence="1 2">
    <name type="scientific">Coprinopsis marcescibilis</name>
    <name type="common">Agaric fungus</name>
    <name type="synonym">Psathyrella marcescibilis</name>
    <dbReference type="NCBI Taxonomy" id="230819"/>
    <lineage>
        <taxon>Eukaryota</taxon>
        <taxon>Fungi</taxon>
        <taxon>Dikarya</taxon>
        <taxon>Basidiomycota</taxon>
        <taxon>Agaricomycotina</taxon>
        <taxon>Agaricomycetes</taxon>
        <taxon>Agaricomycetidae</taxon>
        <taxon>Agaricales</taxon>
        <taxon>Agaricineae</taxon>
        <taxon>Psathyrellaceae</taxon>
        <taxon>Coprinopsis</taxon>
    </lineage>
</organism>
<keyword evidence="2" id="KW-1185">Reference proteome</keyword>
<gene>
    <name evidence="1" type="ORF">FA15DRAFT_723506</name>
</gene>
<protein>
    <submittedName>
        <fullName evidence="1">Uncharacterized protein</fullName>
    </submittedName>
</protein>
<evidence type="ECO:0000313" key="1">
    <source>
        <dbReference type="EMBL" id="TFK19659.1"/>
    </source>
</evidence>
<evidence type="ECO:0000313" key="2">
    <source>
        <dbReference type="Proteomes" id="UP000307440"/>
    </source>
</evidence>
<dbReference type="Proteomes" id="UP000307440">
    <property type="component" value="Unassembled WGS sequence"/>
</dbReference>
<dbReference type="EMBL" id="ML210330">
    <property type="protein sequence ID" value="TFK19659.1"/>
    <property type="molecule type" value="Genomic_DNA"/>
</dbReference>
<name>A0A5C3KHH5_COPMA</name>